<dbReference type="OrthoDB" id="18648at2759"/>
<feature type="compositionally biased region" description="Polar residues" evidence="4">
    <location>
        <begin position="225"/>
        <end position="261"/>
    </location>
</feature>
<protein>
    <recommendedName>
        <fullName evidence="1 3">Nitrogen permease regulator 3</fullName>
    </recommendedName>
    <alternativeName>
        <fullName evidence="2 3">Required for meiotic nuclear division protein 11</fullName>
    </alternativeName>
</protein>
<feature type="region of interest" description="Disordered" evidence="4">
    <location>
        <begin position="41"/>
        <end position="85"/>
    </location>
</feature>
<gene>
    <name evidence="6" type="ORF">Amon01_000577900</name>
</gene>
<evidence type="ECO:0000256" key="5">
    <source>
        <dbReference type="SAM" id="SignalP"/>
    </source>
</evidence>
<organism evidence="6 7">
    <name type="scientific">Ambrosiozyma monospora</name>
    <name type="common">Yeast</name>
    <name type="synonym">Endomycopsis monosporus</name>
    <dbReference type="NCBI Taxonomy" id="43982"/>
    <lineage>
        <taxon>Eukaryota</taxon>
        <taxon>Fungi</taxon>
        <taxon>Dikarya</taxon>
        <taxon>Ascomycota</taxon>
        <taxon>Saccharomycotina</taxon>
        <taxon>Pichiomycetes</taxon>
        <taxon>Pichiales</taxon>
        <taxon>Pichiaceae</taxon>
        <taxon>Ambrosiozyma</taxon>
    </lineage>
</organism>
<evidence type="ECO:0000256" key="3">
    <source>
        <dbReference type="RuleBase" id="RU368069"/>
    </source>
</evidence>
<dbReference type="GO" id="GO:0005774">
    <property type="term" value="C:vacuolar membrane"/>
    <property type="evidence" value="ECO:0007669"/>
    <property type="project" value="UniProtKB-SubCell"/>
</dbReference>
<accession>A0A9W7DLR5</accession>
<reference evidence="6" key="1">
    <citation type="submission" date="2023-04" db="EMBL/GenBank/DDBJ databases">
        <title>Ambrosiozyma monospora NBRC 1965.</title>
        <authorList>
            <person name="Ichikawa N."/>
            <person name="Sato H."/>
            <person name="Tonouchi N."/>
        </authorList>
    </citation>
    <scope>NUCLEOTIDE SEQUENCE</scope>
    <source>
        <strain evidence="6">NBRC 1965</strain>
    </source>
</reference>
<evidence type="ECO:0000256" key="2">
    <source>
        <dbReference type="ARBA" id="ARBA00030028"/>
    </source>
</evidence>
<proteinExistence type="inferred from homology"/>
<dbReference type="InterPro" id="IPR005365">
    <property type="entry name" value="Npr3"/>
</dbReference>
<keyword evidence="3" id="KW-0469">Meiosis</keyword>
<dbReference type="GO" id="GO:0034198">
    <property type="term" value="P:cellular response to amino acid starvation"/>
    <property type="evidence" value="ECO:0007669"/>
    <property type="project" value="TreeGrafter"/>
</dbReference>
<evidence type="ECO:0000313" key="7">
    <source>
        <dbReference type="Proteomes" id="UP001165063"/>
    </source>
</evidence>
<feature type="region of interest" description="Disordered" evidence="4">
    <location>
        <begin position="327"/>
        <end position="381"/>
    </location>
</feature>
<dbReference type="Pfam" id="PF03666">
    <property type="entry name" value="NPR3"/>
    <property type="match status" value="1"/>
</dbReference>
<comment type="subcellular location">
    <subcellularLocation>
        <location evidence="3">Vacuole membrane</location>
        <topology evidence="3">Peripheral membrane protein</topology>
    </subcellularLocation>
</comment>
<comment type="function">
    <text evidence="3">Mediates inactivation of the TORC1 complex in response to amino acid starvation. Required for meiotic nuclear division.</text>
</comment>
<dbReference type="GO" id="GO:0010508">
    <property type="term" value="P:positive regulation of autophagy"/>
    <property type="evidence" value="ECO:0007669"/>
    <property type="project" value="TreeGrafter"/>
</dbReference>
<feature type="compositionally biased region" description="Polar residues" evidence="4">
    <location>
        <begin position="75"/>
        <end position="85"/>
    </location>
</feature>
<comment type="caution">
    <text evidence="6">The sequence shown here is derived from an EMBL/GenBank/DDBJ whole genome shotgun (WGS) entry which is preliminary data.</text>
</comment>
<evidence type="ECO:0000313" key="6">
    <source>
        <dbReference type="EMBL" id="GMG39963.1"/>
    </source>
</evidence>
<dbReference type="PANTHER" id="PTHR13153:SF5">
    <property type="entry name" value="GATOR COMPLEX PROTEIN NPRL3"/>
    <property type="match status" value="1"/>
</dbReference>
<comment type="similarity">
    <text evidence="3">Belongs to the NPR3 family.</text>
</comment>
<dbReference type="GO" id="GO:0038202">
    <property type="term" value="P:TORC1 signaling"/>
    <property type="evidence" value="ECO:0007669"/>
    <property type="project" value="TreeGrafter"/>
</dbReference>
<evidence type="ECO:0000256" key="1">
    <source>
        <dbReference type="ARBA" id="ARBA00017880"/>
    </source>
</evidence>
<sequence>MSSLYLPNPCLLGIILTISTEALGDNVVFHYPPFPKNYGYKPTPMGNTVLQTGDDDYSSDEDETDDTLQQHHQLHGSNPNLTDSSSDQLAAELAALGGLGAGGSNYRKNSNYYDESDGSSNEGGSRASFGSGHSHFNGNGLSGSFPGVNLNRKEMLELLDEKDRKKKKREENRQALMKNIIMGDQTHPKAKPNDTSPLQQPSVSGVGSEVASSIAGMGPYSGKNHPTNTNAHNTIAGSTNLTSNVGKPADNNSQPQSQYEFQQKKQSDPKISSIPTSEDYTIDKLFGLSINLVADLLSPNDALCNERFEFTVDDMSFLGLPIRKDRKTGRWRARTHKREQDTNTQATGERRRSAARKKKRKGKNKAKKVNRKESNLSENDASRVDESYYDTDGVAKQNIFWKKKEEEIAMSHVQVSFGVCDQSSCCPA</sequence>
<name>A0A9W7DLR5_AMBMO</name>
<dbReference type="GO" id="GO:1990130">
    <property type="term" value="C:GATOR1 complex"/>
    <property type="evidence" value="ECO:0007669"/>
    <property type="project" value="TreeGrafter"/>
</dbReference>
<dbReference type="GO" id="GO:0051321">
    <property type="term" value="P:meiotic cell cycle"/>
    <property type="evidence" value="ECO:0007669"/>
    <property type="project" value="UniProtKB-UniRule"/>
</dbReference>
<dbReference type="GO" id="GO:1904262">
    <property type="term" value="P:negative regulation of TORC1 signaling"/>
    <property type="evidence" value="ECO:0007669"/>
    <property type="project" value="TreeGrafter"/>
</dbReference>
<feature type="region of interest" description="Disordered" evidence="4">
    <location>
        <begin position="225"/>
        <end position="276"/>
    </location>
</feature>
<dbReference type="PANTHER" id="PTHR13153">
    <property type="entry name" value="CGTHBA PROTEIN -14 GENE PROTEIN"/>
    <property type="match status" value="1"/>
</dbReference>
<feature type="compositionally biased region" description="Acidic residues" evidence="4">
    <location>
        <begin position="53"/>
        <end position="66"/>
    </location>
</feature>
<keyword evidence="7" id="KW-1185">Reference proteome</keyword>
<evidence type="ECO:0000256" key="4">
    <source>
        <dbReference type="SAM" id="MobiDB-lite"/>
    </source>
</evidence>
<dbReference type="AlphaFoldDB" id="A0A9W7DLR5"/>
<feature type="compositionally biased region" description="Basic residues" evidence="4">
    <location>
        <begin position="353"/>
        <end position="370"/>
    </location>
</feature>
<keyword evidence="3 5" id="KW-0732">Signal</keyword>
<feature type="compositionally biased region" description="Basic residues" evidence="4">
    <location>
        <begin position="327"/>
        <end position="337"/>
    </location>
</feature>
<dbReference type="Proteomes" id="UP001165063">
    <property type="component" value="Unassembled WGS sequence"/>
</dbReference>
<feature type="compositionally biased region" description="Basic and acidic residues" evidence="4">
    <location>
        <begin position="371"/>
        <end position="381"/>
    </location>
</feature>
<dbReference type="EMBL" id="BSXU01003356">
    <property type="protein sequence ID" value="GMG39963.1"/>
    <property type="molecule type" value="Genomic_DNA"/>
</dbReference>
<feature type="chain" id="PRO_5040751117" description="Nitrogen permease regulator 3" evidence="5">
    <location>
        <begin position="25"/>
        <end position="428"/>
    </location>
</feature>
<feature type="signal peptide" evidence="5">
    <location>
        <begin position="1"/>
        <end position="24"/>
    </location>
</feature>
<feature type="region of interest" description="Disordered" evidence="4">
    <location>
        <begin position="178"/>
        <end position="205"/>
    </location>
</feature>